<evidence type="ECO:0000313" key="3">
    <source>
        <dbReference type="EMBL" id="KKR99208.1"/>
    </source>
</evidence>
<organism evidence="3 4">
    <name type="scientific">Candidatus Uhrbacteria bacterium GW2011_GWC1_41_20</name>
    <dbReference type="NCBI Taxonomy" id="1618983"/>
    <lineage>
        <taxon>Bacteria</taxon>
        <taxon>Candidatus Uhriibacteriota</taxon>
    </lineage>
</organism>
<feature type="transmembrane region" description="Helical" evidence="2">
    <location>
        <begin position="29"/>
        <end position="46"/>
    </location>
</feature>
<name>A0A0G0VED3_9BACT</name>
<feature type="region of interest" description="Disordered" evidence="1">
    <location>
        <begin position="159"/>
        <end position="181"/>
    </location>
</feature>
<dbReference type="Proteomes" id="UP000033930">
    <property type="component" value="Unassembled WGS sequence"/>
</dbReference>
<dbReference type="EMBL" id="LCAW01000009">
    <property type="protein sequence ID" value="KKR99208.1"/>
    <property type="molecule type" value="Genomic_DNA"/>
</dbReference>
<evidence type="ECO:0000256" key="2">
    <source>
        <dbReference type="SAM" id="Phobius"/>
    </source>
</evidence>
<evidence type="ECO:0000256" key="1">
    <source>
        <dbReference type="SAM" id="MobiDB-lite"/>
    </source>
</evidence>
<keyword evidence="2" id="KW-1133">Transmembrane helix</keyword>
<accession>A0A0G0VED3</accession>
<feature type="transmembrane region" description="Helical" evidence="2">
    <location>
        <begin position="52"/>
        <end position="73"/>
    </location>
</feature>
<sequence length="181" mass="21245">MQQSSIELHTDEHVLAVVRSSFLREFGRFVFATLLLLVPFFFFFPLMKLGAFGLLLFVIVEGFAILYFGRLWISWYYTLLIITEERVIDTDQQGLFKREIIEIDIDDVSDSIIEKQRLLSRILGIAGLRIKTDKLHEFDIYFPAIRQANRVQELLREVQSSQNQKSSKQKHQPVIYGEKEE</sequence>
<protein>
    <recommendedName>
        <fullName evidence="5">DUF304 domain-containing protein</fullName>
    </recommendedName>
</protein>
<proteinExistence type="predicted"/>
<dbReference type="AlphaFoldDB" id="A0A0G0VED3"/>
<evidence type="ECO:0000313" key="4">
    <source>
        <dbReference type="Proteomes" id="UP000033930"/>
    </source>
</evidence>
<evidence type="ECO:0008006" key="5">
    <source>
        <dbReference type="Google" id="ProtNLM"/>
    </source>
</evidence>
<comment type="caution">
    <text evidence="3">The sequence shown here is derived from an EMBL/GenBank/DDBJ whole genome shotgun (WGS) entry which is preliminary data.</text>
</comment>
<keyword evidence="2" id="KW-0812">Transmembrane</keyword>
<reference evidence="3 4" key="1">
    <citation type="journal article" date="2015" name="Nature">
        <title>rRNA introns, odd ribosomes, and small enigmatic genomes across a large radiation of phyla.</title>
        <authorList>
            <person name="Brown C.T."/>
            <person name="Hug L.A."/>
            <person name="Thomas B.C."/>
            <person name="Sharon I."/>
            <person name="Castelle C.J."/>
            <person name="Singh A."/>
            <person name="Wilkins M.J."/>
            <person name="Williams K.H."/>
            <person name="Banfield J.F."/>
        </authorList>
    </citation>
    <scope>NUCLEOTIDE SEQUENCE [LARGE SCALE GENOMIC DNA]</scope>
</reference>
<keyword evidence="2" id="KW-0472">Membrane</keyword>
<gene>
    <name evidence="3" type="ORF">UU50_C0009G0025</name>
</gene>